<proteinExistence type="predicted"/>
<reference evidence="2" key="1">
    <citation type="journal article" date="2019" name="bioRxiv">
        <title>The Genome of the Zebra Mussel, Dreissena polymorpha: A Resource for Invasive Species Research.</title>
        <authorList>
            <person name="McCartney M.A."/>
            <person name="Auch B."/>
            <person name="Kono T."/>
            <person name="Mallez S."/>
            <person name="Zhang Y."/>
            <person name="Obille A."/>
            <person name="Becker A."/>
            <person name="Abrahante J.E."/>
            <person name="Garbe J."/>
            <person name="Badalamenti J.P."/>
            <person name="Herman A."/>
            <person name="Mangelson H."/>
            <person name="Liachko I."/>
            <person name="Sullivan S."/>
            <person name="Sone E.D."/>
            <person name="Koren S."/>
            <person name="Silverstein K.A.T."/>
            <person name="Beckman K.B."/>
            <person name="Gohl D.M."/>
        </authorList>
    </citation>
    <scope>NUCLEOTIDE SEQUENCE</scope>
    <source>
        <strain evidence="2">Duluth1</strain>
        <tissue evidence="2">Whole animal</tissue>
    </source>
</reference>
<feature type="chain" id="PRO_5038932021" description="Secreted protein" evidence="1">
    <location>
        <begin position="16"/>
        <end position="62"/>
    </location>
</feature>
<feature type="signal peptide" evidence="1">
    <location>
        <begin position="1"/>
        <end position="15"/>
    </location>
</feature>
<dbReference type="Proteomes" id="UP000828390">
    <property type="component" value="Unassembled WGS sequence"/>
</dbReference>
<name>A0A9D4HFS6_DREPO</name>
<dbReference type="EMBL" id="JAIWYP010000013">
    <property type="protein sequence ID" value="KAH3717530.1"/>
    <property type="molecule type" value="Genomic_DNA"/>
</dbReference>
<evidence type="ECO:0008006" key="4">
    <source>
        <dbReference type="Google" id="ProtNLM"/>
    </source>
</evidence>
<gene>
    <name evidence="2" type="ORF">DPMN_060321</name>
</gene>
<keyword evidence="1" id="KW-0732">Signal</keyword>
<organism evidence="2 3">
    <name type="scientific">Dreissena polymorpha</name>
    <name type="common">Zebra mussel</name>
    <name type="synonym">Mytilus polymorpha</name>
    <dbReference type="NCBI Taxonomy" id="45954"/>
    <lineage>
        <taxon>Eukaryota</taxon>
        <taxon>Metazoa</taxon>
        <taxon>Spiralia</taxon>
        <taxon>Lophotrochozoa</taxon>
        <taxon>Mollusca</taxon>
        <taxon>Bivalvia</taxon>
        <taxon>Autobranchia</taxon>
        <taxon>Heteroconchia</taxon>
        <taxon>Euheterodonta</taxon>
        <taxon>Imparidentia</taxon>
        <taxon>Neoheterodontei</taxon>
        <taxon>Myida</taxon>
        <taxon>Dreissenoidea</taxon>
        <taxon>Dreissenidae</taxon>
        <taxon>Dreissena</taxon>
    </lineage>
</organism>
<dbReference type="AlphaFoldDB" id="A0A9D4HFS6"/>
<comment type="caution">
    <text evidence="2">The sequence shown here is derived from an EMBL/GenBank/DDBJ whole genome shotgun (WGS) entry which is preliminary data.</text>
</comment>
<sequence>MGLLLKLTILLLVVGSDDDASSYLVAAAVAAEVHYEIAAVEGDVTLVVISPKVVSRVLYAKK</sequence>
<evidence type="ECO:0000256" key="1">
    <source>
        <dbReference type="SAM" id="SignalP"/>
    </source>
</evidence>
<protein>
    <recommendedName>
        <fullName evidence="4">Secreted protein</fullName>
    </recommendedName>
</protein>
<reference evidence="2" key="2">
    <citation type="submission" date="2020-11" db="EMBL/GenBank/DDBJ databases">
        <authorList>
            <person name="McCartney M.A."/>
            <person name="Auch B."/>
            <person name="Kono T."/>
            <person name="Mallez S."/>
            <person name="Becker A."/>
            <person name="Gohl D.M."/>
            <person name="Silverstein K.A.T."/>
            <person name="Koren S."/>
            <person name="Bechman K.B."/>
            <person name="Herman A."/>
            <person name="Abrahante J.E."/>
            <person name="Garbe J."/>
        </authorList>
    </citation>
    <scope>NUCLEOTIDE SEQUENCE</scope>
    <source>
        <strain evidence="2">Duluth1</strain>
        <tissue evidence="2">Whole animal</tissue>
    </source>
</reference>
<accession>A0A9D4HFS6</accession>
<keyword evidence="3" id="KW-1185">Reference proteome</keyword>
<evidence type="ECO:0000313" key="2">
    <source>
        <dbReference type="EMBL" id="KAH3717530.1"/>
    </source>
</evidence>
<evidence type="ECO:0000313" key="3">
    <source>
        <dbReference type="Proteomes" id="UP000828390"/>
    </source>
</evidence>